<proteinExistence type="predicted"/>
<dbReference type="InterPro" id="IPR010982">
    <property type="entry name" value="Lambda_DNA-bd_dom_sf"/>
</dbReference>
<reference evidence="1" key="1">
    <citation type="submission" date="2022-08" db="EMBL/GenBank/DDBJ databases">
        <authorList>
            <person name="Kallberg Y."/>
            <person name="Tangrot J."/>
            <person name="Rosling A."/>
        </authorList>
    </citation>
    <scope>NUCLEOTIDE SEQUENCE</scope>
    <source>
        <strain evidence="1">Wild A</strain>
    </source>
</reference>
<name>A0A9W4T953_9GLOM</name>
<dbReference type="GO" id="GO:0003677">
    <property type="term" value="F:DNA binding"/>
    <property type="evidence" value="ECO:0007669"/>
    <property type="project" value="InterPro"/>
</dbReference>
<evidence type="ECO:0000313" key="2">
    <source>
        <dbReference type="Proteomes" id="UP001153678"/>
    </source>
</evidence>
<protein>
    <submittedName>
        <fullName evidence="1">19247_t:CDS:1</fullName>
    </submittedName>
</protein>
<organism evidence="1 2">
    <name type="scientific">Funneliformis geosporum</name>
    <dbReference type="NCBI Taxonomy" id="1117311"/>
    <lineage>
        <taxon>Eukaryota</taxon>
        <taxon>Fungi</taxon>
        <taxon>Fungi incertae sedis</taxon>
        <taxon>Mucoromycota</taxon>
        <taxon>Glomeromycotina</taxon>
        <taxon>Glomeromycetes</taxon>
        <taxon>Glomerales</taxon>
        <taxon>Glomeraceae</taxon>
        <taxon>Funneliformis</taxon>
    </lineage>
</organism>
<gene>
    <name evidence="1" type="ORF">FWILDA_LOCUS17994</name>
</gene>
<keyword evidence="2" id="KW-1185">Reference proteome</keyword>
<dbReference type="AlphaFoldDB" id="A0A9W4T953"/>
<dbReference type="Gene3D" id="1.10.260.40">
    <property type="entry name" value="lambda repressor-like DNA-binding domains"/>
    <property type="match status" value="1"/>
</dbReference>
<accession>A0A9W4T953</accession>
<dbReference type="Proteomes" id="UP001153678">
    <property type="component" value="Unassembled WGS sequence"/>
</dbReference>
<evidence type="ECO:0000313" key="1">
    <source>
        <dbReference type="EMBL" id="CAI2197271.1"/>
    </source>
</evidence>
<dbReference type="SUPFAM" id="SSF47413">
    <property type="entry name" value="lambda repressor-like DNA-binding domains"/>
    <property type="match status" value="1"/>
</dbReference>
<dbReference type="EMBL" id="CAMKVN010015963">
    <property type="protein sequence ID" value="CAI2197271.1"/>
    <property type="molecule type" value="Genomic_DNA"/>
</dbReference>
<comment type="caution">
    <text evidence="1">The sequence shown here is derived from an EMBL/GenBank/DDBJ whole genome shotgun (WGS) entry which is preliminary data.</text>
</comment>
<sequence>MPPPKLLYTTAEGRRVYPFRQNINGRQLSELHIDPHYEEEHSEYMTDEMIYKLAKQLVQVEKRFIPEAREVTSWAFELAIAITKMIKKIIRGLPENASPEERLKYRIGKAILTYQQDNRLTLTEVAHKLNINETKFYDLCRGQVNAFALSDLVAYLEKLSPQQISKKEFLYELKYRIEQEEIAEEEIIILMRNYLLKEEEE</sequence>